<dbReference type="Pfam" id="PF08421">
    <property type="entry name" value="Methyltransf_13"/>
    <property type="match status" value="1"/>
</dbReference>
<sequence>MKCRHCANELHASCLDLGTAPPSNSYLSLEQLSEPELYFPLRLLFCDQCYLVQTEDFTRRELLFSEDYAYFSSYSSSWLEHARKYVSAVCERFALDQESLVVEVAANDGYLLQYVQQRNIPCLGIEPTESTAQAARAKGIRVESVFFGVASARELAGRGLQADLMVANNVLAHVPDINDFVAGFAVLLKENGVVTFEFPHLLNLVRFNQFDTVYHEHFSYLSLSAVQNIFSANGLNVFDVEELSTHGGSLRVYAQKSYVQPLADSVERVLELERSAGIHTAHFYQDFQAAAEGVKNALIRYLIDCKSQGLKVAAYGAAAKGNTLLNFAGIRHDLLSFVVDKNPQKQTRFLPGSRIRIEKPEAIEMERPDRVLILPWNLENEICDEMAFIRSWGAKFVLAVPHLREI</sequence>
<dbReference type="RefSeq" id="WP_309483706.1">
    <property type="nucleotide sequence ID" value="NZ_CP133720.1"/>
</dbReference>
<dbReference type="GO" id="GO:0032259">
    <property type="term" value="P:methylation"/>
    <property type="evidence" value="ECO:0007669"/>
    <property type="project" value="UniProtKB-KW"/>
</dbReference>
<gene>
    <name evidence="3" type="ORF">RF679_08095</name>
</gene>
<dbReference type="InterPro" id="IPR013630">
    <property type="entry name" value="Methyltransf_Zn-bd_dom_put"/>
</dbReference>
<dbReference type="EC" id="2.1.1.-" evidence="3"/>
<evidence type="ECO:0000313" key="4">
    <source>
        <dbReference type="Proteomes" id="UP001181355"/>
    </source>
</evidence>
<name>A0ABY9RMN9_9BURK</name>
<dbReference type="Proteomes" id="UP001181355">
    <property type="component" value="Chromosome"/>
</dbReference>
<keyword evidence="4" id="KW-1185">Reference proteome</keyword>
<feature type="domain" description="C-methyltransferase" evidence="2">
    <location>
        <begin position="245"/>
        <end position="401"/>
    </location>
</feature>
<accession>A0ABY9RMN9</accession>
<dbReference type="InterPro" id="IPR029063">
    <property type="entry name" value="SAM-dependent_MTases_sf"/>
</dbReference>
<organism evidence="3 4">
    <name type="scientific">Undibacterium cyanobacteriorum</name>
    <dbReference type="NCBI Taxonomy" id="3073561"/>
    <lineage>
        <taxon>Bacteria</taxon>
        <taxon>Pseudomonadati</taxon>
        <taxon>Pseudomonadota</taxon>
        <taxon>Betaproteobacteria</taxon>
        <taxon>Burkholderiales</taxon>
        <taxon>Oxalobacteraceae</taxon>
        <taxon>Undibacterium</taxon>
    </lineage>
</organism>
<dbReference type="InterPro" id="IPR038576">
    <property type="entry name" value="Methyltransf_Zn-bd_dom_put_sf"/>
</dbReference>
<protein>
    <submittedName>
        <fullName evidence="3">Class I SAM-dependent methyltransferase</fullName>
        <ecNumber evidence="3">2.1.1.-</ecNumber>
    </submittedName>
</protein>
<dbReference type="Pfam" id="PF13489">
    <property type="entry name" value="Methyltransf_23"/>
    <property type="match status" value="1"/>
</dbReference>
<dbReference type="InterPro" id="IPR013691">
    <property type="entry name" value="MeTrfase_14"/>
</dbReference>
<dbReference type="PANTHER" id="PTHR43861:SF5">
    <property type="entry name" value="BLL5978 PROTEIN"/>
    <property type="match status" value="1"/>
</dbReference>
<dbReference type="EMBL" id="CP133720">
    <property type="protein sequence ID" value="WMW82231.1"/>
    <property type="molecule type" value="Genomic_DNA"/>
</dbReference>
<feature type="domain" description="Methyltransferase putative zinc binding" evidence="1">
    <location>
        <begin position="3"/>
        <end position="64"/>
    </location>
</feature>
<dbReference type="GO" id="GO:0008168">
    <property type="term" value="F:methyltransferase activity"/>
    <property type="evidence" value="ECO:0007669"/>
    <property type="project" value="UniProtKB-KW"/>
</dbReference>
<dbReference type="PANTHER" id="PTHR43861">
    <property type="entry name" value="TRANS-ACONITATE 2-METHYLTRANSFERASE-RELATED"/>
    <property type="match status" value="1"/>
</dbReference>
<dbReference type="SUPFAM" id="SSF53335">
    <property type="entry name" value="S-adenosyl-L-methionine-dependent methyltransferases"/>
    <property type="match status" value="1"/>
</dbReference>
<evidence type="ECO:0000313" key="3">
    <source>
        <dbReference type="EMBL" id="WMW82231.1"/>
    </source>
</evidence>
<dbReference type="Gene3D" id="3.40.50.150">
    <property type="entry name" value="Vaccinia Virus protein VP39"/>
    <property type="match status" value="1"/>
</dbReference>
<keyword evidence="3" id="KW-0489">Methyltransferase</keyword>
<evidence type="ECO:0000259" key="2">
    <source>
        <dbReference type="Pfam" id="PF08484"/>
    </source>
</evidence>
<dbReference type="Pfam" id="PF08484">
    <property type="entry name" value="Methyltransf_14"/>
    <property type="match status" value="1"/>
</dbReference>
<dbReference type="Gene3D" id="6.20.50.110">
    <property type="entry name" value="Methyltransferase, zinc-binding domain"/>
    <property type="match status" value="1"/>
</dbReference>
<proteinExistence type="predicted"/>
<dbReference type="Gene3D" id="3.40.50.720">
    <property type="entry name" value="NAD(P)-binding Rossmann-like Domain"/>
    <property type="match status" value="1"/>
</dbReference>
<keyword evidence="3" id="KW-0808">Transferase</keyword>
<evidence type="ECO:0000259" key="1">
    <source>
        <dbReference type="Pfam" id="PF08421"/>
    </source>
</evidence>
<reference evidence="3" key="1">
    <citation type="submission" date="2023-09" db="EMBL/GenBank/DDBJ databases">
        <title>Undibacterium sp. 20NA77.5 isolated from freshwater.</title>
        <authorList>
            <person name="Le V."/>
            <person name="Ko S.-R."/>
            <person name="Ahn C.-Y."/>
            <person name="Oh H.-M."/>
        </authorList>
    </citation>
    <scope>NUCLEOTIDE SEQUENCE</scope>
    <source>
        <strain evidence="3">20NA77.5</strain>
    </source>
</reference>